<sequence>MLVAACNAKQPETVQFLLQKYPTTETSQKLHEAAMAGGIPVYEIILSKYPELKDHGFGHTCDPIGQAVVNGDLDMLKFLLNQGFDIQMAHFCYIPVLTIAIGKEASEEMIEVLKQHGAPEGQELPALNPSFSSGSED</sequence>
<keyword evidence="2" id="KW-1185">Reference proteome</keyword>
<dbReference type="Gene3D" id="1.25.40.20">
    <property type="entry name" value="Ankyrin repeat-containing domain"/>
    <property type="match status" value="1"/>
</dbReference>
<dbReference type="InterPro" id="IPR036770">
    <property type="entry name" value="Ankyrin_rpt-contain_sf"/>
</dbReference>
<accession>A0AA43TT48</accession>
<reference evidence="1" key="1">
    <citation type="journal article" date="2023" name="Genome Biol. Evol.">
        <title>First Whole Genome Sequence and Flow Cytometry Genome Size Data for the Lichen-Forming Fungus Ramalina farinacea (Ascomycota).</title>
        <authorList>
            <person name="Llewellyn T."/>
            <person name="Mian S."/>
            <person name="Hill R."/>
            <person name="Leitch I.J."/>
            <person name="Gaya E."/>
        </authorList>
    </citation>
    <scope>NUCLEOTIDE SEQUENCE</scope>
    <source>
        <strain evidence="1">LIQ254RAFAR</strain>
    </source>
</reference>
<evidence type="ECO:0008006" key="3">
    <source>
        <dbReference type="Google" id="ProtNLM"/>
    </source>
</evidence>
<organism evidence="1 2">
    <name type="scientific">Ramalina farinacea</name>
    <dbReference type="NCBI Taxonomy" id="258253"/>
    <lineage>
        <taxon>Eukaryota</taxon>
        <taxon>Fungi</taxon>
        <taxon>Dikarya</taxon>
        <taxon>Ascomycota</taxon>
        <taxon>Pezizomycotina</taxon>
        <taxon>Lecanoromycetes</taxon>
        <taxon>OSLEUM clade</taxon>
        <taxon>Lecanoromycetidae</taxon>
        <taxon>Lecanorales</taxon>
        <taxon>Lecanorineae</taxon>
        <taxon>Ramalinaceae</taxon>
        <taxon>Ramalina</taxon>
    </lineage>
</organism>
<proteinExistence type="predicted"/>
<dbReference type="Proteomes" id="UP001161017">
    <property type="component" value="Unassembled WGS sequence"/>
</dbReference>
<name>A0AA43TT48_9LECA</name>
<evidence type="ECO:0000313" key="1">
    <source>
        <dbReference type="EMBL" id="MDI1490531.1"/>
    </source>
</evidence>
<comment type="caution">
    <text evidence="1">The sequence shown here is derived from an EMBL/GenBank/DDBJ whole genome shotgun (WGS) entry which is preliminary data.</text>
</comment>
<dbReference type="SUPFAM" id="SSF48403">
    <property type="entry name" value="Ankyrin repeat"/>
    <property type="match status" value="1"/>
</dbReference>
<evidence type="ECO:0000313" key="2">
    <source>
        <dbReference type="Proteomes" id="UP001161017"/>
    </source>
</evidence>
<dbReference type="AlphaFoldDB" id="A0AA43TT48"/>
<dbReference type="EMBL" id="JAPUFD010000012">
    <property type="protein sequence ID" value="MDI1490531.1"/>
    <property type="molecule type" value="Genomic_DNA"/>
</dbReference>
<gene>
    <name evidence="1" type="ORF">OHK93_001735</name>
</gene>
<protein>
    <recommendedName>
        <fullName evidence="3">Ankyrin repeat domain-containing protein</fullName>
    </recommendedName>
</protein>